<dbReference type="InterPro" id="IPR020841">
    <property type="entry name" value="PKS_Beta-ketoAc_synthase_dom"/>
</dbReference>
<dbReference type="Proteomes" id="UP000517765">
    <property type="component" value="Unassembled WGS sequence"/>
</dbReference>
<dbReference type="GO" id="GO:0004315">
    <property type="term" value="F:3-oxoacyl-[acyl-carrier-protein] synthase activity"/>
    <property type="evidence" value="ECO:0007669"/>
    <property type="project" value="TreeGrafter"/>
</dbReference>
<dbReference type="Proteomes" id="UP000320857">
    <property type="component" value="Unassembled WGS sequence"/>
</dbReference>
<reference evidence="9" key="2">
    <citation type="submission" date="2020-05" db="EMBL/GenBank/DDBJ databases">
        <title>Classification of alakaliphilic streptomycetes isolated from an alkaline soil next to Lonar Crater, India and a proposal for the recognition of Streptomyces alkaliterrae sp. nov.</title>
        <authorList>
            <person name="Golinska P."/>
        </authorList>
    </citation>
    <scope>NUCLEOTIDE SEQUENCE [LARGE SCALE GENOMIC DNA]</scope>
    <source>
        <strain evidence="9">OF8</strain>
    </source>
</reference>
<name>A0A5P0YMS7_9ACTN</name>
<dbReference type="InterPro" id="IPR014030">
    <property type="entry name" value="Ketoacyl_synth_N"/>
</dbReference>
<dbReference type="Pfam" id="PF00109">
    <property type="entry name" value="ketoacyl-synt"/>
    <property type="match status" value="1"/>
</dbReference>
<dbReference type="EMBL" id="JABJXA010000044">
    <property type="protein sequence ID" value="MBB1259174.1"/>
    <property type="molecule type" value="Genomic_DNA"/>
</dbReference>
<dbReference type="RefSeq" id="WP_143647070.1">
    <property type="nucleotide sequence ID" value="NZ_JABJXA010000044.1"/>
</dbReference>
<dbReference type="Pfam" id="PF02801">
    <property type="entry name" value="Ketoacyl-synt_C"/>
    <property type="match status" value="1"/>
</dbReference>
<dbReference type="PANTHER" id="PTHR11712">
    <property type="entry name" value="POLYKETIDE SYNTHASE-RELATED"/>
    <property type="match status" value="1"/>
</dbReference>
<dbReference type="EMBL" id="VJYK02000047">
    <property type="protein sequence ID" value="MQS01596.1"/>
    <property type="molecule type" value="Genomic_DNA"/>
</dbReference>
<reference evidence="7 8" key="1">
    <citation type="submission" date="2019-10" db="EMBL/GenBank/DDBJ databases">
        <title>Streptomyces sp. nov., a novel actinobacterium isolated from alkaline environment.</title>
        <authorList>
            <person name="Golinska P."/>
        </authorList>
    </citation>
    <scope>NUCLEOTIDE SEQUENCE [LARGE SCALE GENOMIC DNA]</scope>
    <source>
        <strain evidence="7 8">OF1</strain>
    </source>
</reference>
<accession>A0A5P0YMS7</accession>
<dbReference type="PROSITE" id="PS52004">
    <property type="entry name" value="KS3_2"/>
    <property type="match status" value="1"/>
</dbReference>
<evidence type="ECO:0000313" key="7">
    <source>
        <dbReference type="EMBL" id="MQS01596.1"/>
    </source>
</evidence>
<evidence type="ECO:0000256" key="2">
    <source>
        <dbReference type="ARBA" id="ARBA00022679"/>
    </source>
</evidence>
<evidence type="ECO:0000313" key="9">
    <source>
        <dbReference type="Proteomes" id="UP000517765"/>
    </source>
</evidence>
<reference evidence="6" key="3">
    <citation type="journal article" name="Syst. Appl. Microbiol.">
        <title>Streptomyces alkaliterrae sp. nov., isolated from an alkaline soil, and emended descriptions of Streptomyces alkaliphilus, Streptomyces calidiresistens and Streptomyces durbertensis.</title>
        <authorList>
            <person name="Swiecimska M."/>
            <person name="Golinska P."/>
            <person name="Nouioui I."/>
            <person name="Wypij M."/>
            <person name="Rai M."/>
            <person name="Sangal V."/>
            <person name="Goodfellow M."/>
        </authorList>
    </citation>
    <scope>NUCLEOTIDE SEQUENCE</scope>
    <source>
        <strain evidence="6">OF8</strain>
    </source>
</reference>
<dbReference type="SUPFAM" id="SSF53901">
    <property type="entry name" value="Thiolase-like"/>
    <property type="match status" value="2"/>
</dbReference>
<comment type="caution">
    <text evidence="7">The sequence shown here is derived from an EMBL/GenBank/DDBJ whole genome shotgun (WGS) entry which is preliminary data.</text>
</comment>
<keyword evidence="3" id="KW-0012">Acyltransferase</keyword>
<sequence>MSGDGRPVITGIGVVAPTGVGAGRHWENGLTGRSRIGALRSAVEPWAGPDGGPPDDSSVATAPVPGDVCRRPPVRVAGQVPGFSADQVGDFVGSRVRVQTDRWTWFALAATRLAFEDAGLDPERHDPYQLSVVTASASGGNEFGQREINTLWRNGPGSVSAYQSIGWFYAASSGQISIRDQLKGSCGVFVADAAGPLDALAAAARQLRRGVGAVVTGGTEAPLSPYALACQARRPGLSDTTDPVAAYRPFAADGACHVPGEGGAMLVLEDRGFAEARGGSRRYAELAGTAATHDAGDPVEVSGDCTQYARAMRLAIDRAGLEPADVDVVFADGAGEERLDALEVAALRKVFGDRPVPVTVPATMTGRLCSGGAALSLAWAALALSHDTVPPTVPPDGPLIDPGLDLVTSPRVGGGIRTALVVARGAGGFNSAAVLSVAS</sequence>
<dbReference type="InterPro" id="IPR000794">
    <property type="entry name" value="Beta-ketoacyl_synthase"/>
</dbReference>
<evidence type="ECO:0000256" key="3">
    <source>
        <dbReference type="ARBA" id="ARBA00023315"/>
    </source>
</evidence>
<organism evidence="7 8">
    <name type="scientific">Streptomyces alkaliterrae</name>
    <dbReference type="NCBI Taxonomy" id="2213162"/>
    <lineage>
        <taxon>Bacteria</taxon>
        <taxon>Bacillati</taxon>
        <taxon>Actinomycetota</taxon>
        <taxon>Actinomycetes</taxon>
        <taxon>Kitasatosporales</taxon>
        <taxon>Streptomycetaceae</taxon>
        <taxon>Streptomyces</taxon>
    </lineage>
</organism>
<keyword evidence="2 4" id="KW-0808">Transferase</keyword>
<evidence type="ECO:0000256" key="1">
    <source>
        <dbReference type="ARBA" id="ARBA00008467"/>
    </source>
</evidence>
<evidence type="ECO:0000256" key="4">
    <source>
        <dbReference type="RuleBase" id="RU003694"/>
    </source>
</evidence>
<dbReference type="InterPro" id="IPR016039">
    <property type="entry name" value="Thiolase-like"/>
</dbReference>
<dbReference type="PANTHER" id="PTHR11712:SF322">
    <property type="entry name" value="POLYKETIDE BETA-KETOACYL SYNTHASE 2-RELATED"/>
    <property type="match status" value="1"/>
</dbReference>
<feature type="domain" description="Ketosynthase family 3 (KS3)" evidence="5">
    <location>
        <begin position="4"/>
        <end position="437"/>
    </location>
</feature>
<gene>
    <name evidence="7" type="ORF">FNX44_006830</name>
    <name evidence="6" type="ORF">H3147_10025</name>
</gene>
<proteinExistence type="inferred from homology"/>
<evidence type="ECO:0000259" key="5">
    <source>
        <dbReference type="PROSITE" id="PS52004"/>
    </source>
</evidence>
<evidence type="ECO:0000313" key="6">
    <source>
        <dbReference type="EMBL" id="MBB1259174.1"/>
    </source>
</evidence>
<dbReference type="AlphaFoldDB" id="A0A5P0YMS7"/>
<keyword evidence="8" id="KW-1185">Reference proteome</keyword>
<dbReference type="InterPro" id="IPR014031">
    <property type="entry name" value="Ketoacyl_synth_C"/>
</dbReference>
<comment type="similarity">
    <text evidence="1 4">Belongs to the thiolase-like superfamily. Beta-ketoacyl-ACP synthases family.</text>
</comment>
<dbReference type="GO" id="GO:0006633">
    <property type="term" value="P:fatty acid biosynthetic process"/>
    <property type="evidence" value="ECO:0007669"/>
    <property type="project" value="TreeGrafter"/>
</dbReference>
<protein>
    <submittedName>
        <fullName evidence="7">Ketosynthase chain-length factor</fullName>
    </submittedName>
</protein>
<evidence type="ECO:0000313" key="8">
    <source>
        <dbReference type="Proteomes" id="UP000320857"/>
    </source>
</evidence>
<dbReference type="SMART" id="SM00825">
    <property type="entry name" value="PKS_KS"/>
    <property type="match status" value="1"/>
</dbReference>
<dbReference type="Gene3D" id="3.40.47.10">
    <property type="match status" value="2"/>
</dbReference>